<sequence length="75" mass="8746">METRWVGPDGYEITAATRGDRQVLRLRRHGELVADCFSVDELRRFVDLADLCEVVTLPFGERSPRSTRRRREAVR</sequence>
<evidence type="ECO:0000313" key="2">
    <source>
        <dbReference type="Proteomes" id="UP000253094"/>
    </source>
</evidence>
<name>A0A367FPE8_9ACTN</name>
<organism evidence="1 2">
    <name type="scientific">Sphaerisporangium album</name>
    <dbReference type="NCBI Taxonomy" id="509200"/>
    <lineage>
        <taxon>Bacteria</taxon>
        <taxon>Bacillati</taxon>
        <taxon>Actinomycetota</taxon>
        <taxon>Actinomycetes</taxon>
        <taxon>Streptosporangiales</taxon>
        <taxon>Streptosporangiaceae</taxon>
        <taxon>Sphaerisporangium</taxon>
    </lineage>
</organism>
<dbReference type="Proteomes" id="UP000253094">
    <property type="component" value="Unassembled WGS sequence"/>
</dbReference>
<reference evidence="1 2" key="1">
    <citation type="submission" date="2018-06" db="EMBL/GenBank/DDBJ databases">
        <title>Sphaerisporangium craniellae sp. nov., isolated from a marine sponge in the South China Sea.</title>
        <authorList>
            <person name="Li L."/>
        </authorList>
    </citation>
    <scope>NUCLEOTIDE SEQUENCE [LARGE SCALE GENOMIC DNA]</scope>
    <source>
        <strain evidence="1 2">CCTCC AA 208026</strain>
    </source>
</reference>
<evidence type="ECO:0000313" key="1">
    <source>
        <dbReference type="EMBL" id="RCG31587.1"/>
    </source>
</evidence>
<dbReference type="RefSeq" id="WP_114028157.1">
    <property type="nucleotide sequence ID" value="NZ_QOIL01000004.1"/>
</dbReference>
<comment type="caution">
    <text evidence="1">The sequence shown here is derived from an EMBL/GenBank/DDBJ whole genome shotgun (WGS) entry which is preliminary data.</text>
</comment>
<protein>
    <submittedName>
        <fullName evidence="1">Transposase</fullName>
    </submittedName>
</protein>
<proteinExistence type="predicted"/>
<keyword evidence="2" id="KW-1185">Reference proteome</keyword>
<dbReference type="OrthoDB" id="3541815at2"/>
<gene>
    <name evidence="1" type="ORF">DQ384_08430</name>
</gene>
<dbReference type="AlphaFoldDB" id="A0A367FPE8"/>
<accession>A0A367FPE8</accession>
<dbReference type="EMBL" id="QOIL01000004">
    <property type="protein sequence ID" value="RCG31587.1"/>
    <property type="molecule type" value="Genomic_DNA"/>
</dbReference>